<name>A0ABP5WB67_9ACTN</name>
<keyword evidence="2" id="KW-0547">Nucleotide-binding</keyword>
<dbReference type="InterPro" id="IPR017871">
    <property type="entry name" value="ABC_transporter-like_CS"/>
</dbReference>
<evidence type="ECO:0000313" key="7">
    <source>
        <dbReference type="Proteomes" id="UP001501638"/>
    </source>
</evidence>
<feature type="region of interest" description="Disordered" evidence="4">
    <location>
        <begin position="1"/>
        <end position="45"/>
    </location>
</feature>
<keyword evidence="1" id="KW-0813">Transport</keyword>
<feature type="domain" description="ABC transporter" evidence="5">
    <location>
        <begin position="48"/>
        <end position="287"/>
    </location>
</feature>
<keyword evidence="3 6" id="KW-0067">ATP-binding</keyword>
<dbReference type="PANTHER" id="PTHR24220">
    <property type="entry name" value="IMPORT ATP-BINDING PROTEIN"/>
    <property type="match status" value="1"/>
</dbReference>
<proteinExistence type="predicted"/>
<dbReference type="InterPro" id="IPR003439">
    <property type="entry name" value="ABC_transporter-like_ATP-bd"/>
</dbReference>
<dbReference type="PROSITE" id="PS00211">
    <property type="entry name" value="ABC_TRANSPORTER_1"/>
    <property type="match status" value="1"/>
</dbReference>
<dbReference type="SUPFAM" id="SSF52540">
    <property type="entry name" value="P-loop containing nucleoside triphosphate hydrolases"/>
    <property type="match status" value="1"/>
</dbReference>
<dbReference type="InterPro" id="IPR027417">
    <property type="entry name" value="P-loop_NTPase"/>
</dbReference>
<evidence type="ECO:0000256" key="1">
    <source>
        <dbReference type="ARBA" id="ARBA00022448"/>
    </source>
</evidence>
<dbReference type="SMART" id="SM00382">
    <property type="entry name" value="AAA"/>
    <property type="match status" value="1"/>
</dbReference>
<evidence type="ECO:0000259" key="5">
    <source>
        <dbReference type="PROSITE" id="PS50893"/>
    </source>
</evidence>
<dbReference type="InterPro" id="IPR015854">
    <property type="entry name" value="ABC_transpr_LolD-like"/>
</dbReference>
<keyword evidence="7" id="KW-1185">Reference proteome</keyword>
<sequence>MTRERTTAEAEDDMPETPGTGAGTPARDERDARREREEAERAGPEPMVAVRGLVRTYGSGPAAVRALRGVTFEVPRGELVAVRGRSGSGKTTLLNLIGGLDRPDAGRVVVDGVDLAGLGEKRMTALRRDRIGFVFQSFGLVPVLTAAENVGVPLRLRRVPWREREERVDLLLSLVGLREHAAQRPGELSGGQQQRVAIARALANRPPLLIADEPTGQLDARTRETVMDLLRAVVDDEGTTVLMTTHDDDLLARADRVFELRDGLVAEAGASPGPEPGSGRPPGRPSDGP</sequence>
<dbReference type="InterPro" id="IPR017911">
    <property type="entry name" value="MacB-like_ATP-bd"/>
</dbReference>
<dbReference type="Proteomes" id="UP001501638">
    <property type="component" value="Unassembled WGS sequence"/>
</dbReference>
<evidence type="ECO:0000256" key="4">
    <source>
        <dbReference type="SAM" id="MobiDB-lite"/>
    </source>
</evidence>
<evidence type="ECO:0000256" key="2">
    <source>
        <dbReference type="ARBA" id="ARBA00022741"/>
    </source>
</evidence>
<dbReference type="PROSITE" id="PS50893">
    <property type="entry name" value="ABC_TRANSPORTER_2"/>
    <property type="match status" value="1"/>
</dbReference>
<dbReference type="EMBL" id="BAAASZ010000003">
    <property type="protein sequence ID" value="GAA2422582.1"/>
    <property type="molecule type" value="Genomic_DNA"/>
</dbReference>
<dbReference type="Pfam" id="PF00005">
    <property type="entry name" value="ABC_tran"/>
    <property type="match status" value="1"/>
</dbReference>
<feature type="region of interest" description="Disordered" evidence="4">
    <location>
        <begin position="264"/>
        <end position="289"/>
    </location>
</feature>
<comment type="caution">
    <text evidence="6">The sequence shown here is derived from an EMBL/GenBank/DDBJ whole genome shotgun (WGS) entry which is preliminary data.</text>
</comment>
<evidence type="ECO:0000313" key="6">
    <source>
        <dbReference type="EMBL" id="GAA2422582.1"/>
    </source>
</evidence>
<organism evidence="6 7">
    <name type="scientific">Streptomyces macrosporus</name>
    <dbReference type="NCBI Taxonomy" id="44032"/>
    <lineage>
        <taxon>Bacteria</taxon>
        <taxon>Bacillati</taxon>
        <taxon>Actinomycetota</taxon>
        <taxon>Actinomycetes</taxon>
        <taxon>Kitasatosporales</taxon>
        <taxon>Streptomycetaceae</taxon>
        <taxon>Streptomyces</taxon>
    </lineage>
</organism>
<protein>
    <submittedName>
        <fullName evidence="6">ABC transporter ATP-binding protein</fullName>
    </submittedName>
</protein>
<gene>
    <name evidence="6" type="ORF">GCM10010405_01080</name>
</gene>
<feature type="compositionally biased region" description="Basic and acidic residues" evidence="4">
    <location>
        <begin position="26"/>
        <end position="43"/>
    </location>
</feature>
<dbReference type="InterPro" id="IPR003593">
    <property type="entry name" value="AAA+_ATPase"/>
</dbReference>
<accession>A0ABP5WB67</accession>
<dbReference type="Gene3D" id="3.40.50.300">
    <property type="entry name" value="P-loop containing nucleotide triphosphate hydrolases"/>
    <property type="match status" value="1"/>
</dbReference>
<reference evidence="7" key="1">
    <citation type="journal article" date="2019" name="Int. J. Syst. Evol. Microbiol.">
        <title>The Global Catalogue of Microorganisms (GCM) 10K type strain sequencing project: providing services to taxonomists for standard genome sequencing and annotation.</title>
        <authorList>
            <consortium name="The Broad Institute Genomics Platform"/>
            <consortium name="The Broad Institute Genome Sequencing Center for Infectious Disease"/>
            <person name="Wu L."/>
            <person name="Ma J."/>
        </authorList>
    </citation>
    <scope>NUCLEOTIDE SEQUENCE [LARGE SCALE GENOMIC DNA]</scope>
    <source>
        <strain evidence="7">JCM 6305</strain>
    </source>
</reference>
<dbReference type="GO" id="GO:0005524">
    <property type="term" value="F:ATP binding"/>
    <property type="evidence" value="ECO:0007669"/>
    <property type="project" value="UniProtKB-KW"/>
</dbReference>
<dbReference type="CDD" id="cd03255">
    <property type="entry name" value="ABC_MJ0796_LolCDE_FtsE"/>
    <property type="match status" value="1"/>
</dbReference>
<dbReference type="PANTHER" id="PTHR24220:SF685">
    <property type="entry name" value="ABC TRANSPORTER RELATED"/>
    <property type="match status" value="1"/>
</dbReference>
<evidence type="ECO:0000256" key="3">
    <source>
        <dbReference type="ARBA" id="ARBA00022840"/>
    </source>
</evidence>